<accession>T0J2S0</accession>
<dbReference type="Proteomes" id="UP000015523">
    <property type="component" value="Unassembled WGS sequence"/>
</dbReference>
<gene>
    <name evidence="1" type="ORF">M529_10665</name>
</gene>
<protein>
    <submittedName>
        <fullName evidence="1">Uncharacterized protein</fullName>
    </submittedName>
</protein>
<evidence type="ECO:0000313" key="2">
    <source>
        <dbReference type="Proteomes" id="UP000015523"/>
    </source>
</evidence>
<evidence type="ECO:0000313" key="1">
    <source>
        <dbReference type="EMBL" id="EQB32256.1"/>
    </source>
</evidence>
<sequence length="151" mass="16316">MAIVSAQYPPVGAKMSAISPDQPDNKVMARSRVTNGSAVLPGVDGRSTWVRRLRDLVSLHVSDLGGEDAISEAERSIIRRAATLTVELERMEAAFATAGAAQPSDLDLYQRTAGNLRRLLESVGLERRQRNVTPTLSEYAARKAAEKARAA</sequence>
<name>T0J2S0_9SPHN</name>
<comment type="caution">
    <text evidence="1">The sequence shown here is derived from an EMBL/GenBank/DDBJ whole genome shotgun (WGS) entry which is preliminary data.</text>
</comment>
<dbReference type="PATRIC" id="fig|1346791.3.peg.2052"/>
<dbReference type="eggNOG" id="ENOG50333DM">
    <property type="taxonomic scope" value="Bacteria"/>
</dbReference>
<dbReference type="AlphaFoldDB" id="T0J2S0"/>
<keyword evidence="2" id="KW-1185">Reference proteome</keyword>
<reference evidence="1 2" key="1">
    <citation type="journal article" date="2013" name="Genome Announc.">
        <title>Draft Genome Sequence of Sphingobium ummariense Strain RL-3, a Hexachlorocyclohexane-Degrading Bacterium.</title>
        <authorList>
            <person name="Kohli P."/>
            <person name="Dua A."/>
            <person name="Sangwan N."/>
            <person name="Oldach P."/>
            <person name="Khurana J.P."/>
            <person name="Lal R."/>
        </authorList>
    </citation>
    <scope>NUCLEOTIDE SEQUENCE [LARGE SCALE GENOMIC DNA]</scope>
    <source>
        <strain evidence="1 2">RL-3</strain>
    </source>
</reference>
<dbReference type="STRING" id="1346791.M529_10665"/>
<organism evidence="1 2">
    <name type="scientific">Sphingobium ummariense RL-3</name>
    <dbReference type="NCBI Taxonomy" id="1346791"/>
    <lineage>
        <taxon>Bacteria</taxon>
        <taxon>Pseudomonadati</taxon>
        <taxon>Pseudomonadota</taxon>
        <taxon>Alphaproteobacteria</taxon>
        <taxon>Sphingomonadales</taxon>
        <taxon>Sphingomonadaceae</taxon>
        <taxon>Sphingobium</taxon>
    </lineage>
</organism>
<proteinExistence type="predicted"/>
<dbReference type="EMBL" id="AUWY01000074">
    <property type="protein sequence ID" value="EQB32256.1"/>
    <property type="molecule type" value="Genomic_DNA"/>
</dbReference>